<feature type="domain" description="ABC transporter" evidence="5">
    <location>
        <begin position="272"/>
        <end position="480"/>
    </location>
</feature>
<dbReference type="PROSITE" id="PS50893">
    <property type="entry name" value="ABC_TRANSPORTER_2"/>
    <property type="match status" value="1"/>
</dbReference>
<reference evidence="6 7" key="1">
    <citation type="submission" date="2011-01" db="EMBL/GenBank/DDBJ databases">
        <title>Whole genome sequence of Amphibacillus xylinus NBRC 15112.</title>
        <authorList>
            <person name="Nakazawa H."/>
            <person name="Katano Y."/>
            <person name="Nakamura S."/>
            <person name="Sasagawa M."/>
            <person name="Fukada J."/>
            <person name="Arai T."/>
            <person name="Sasakura N."/>
            <person name="Mochizuki D."/>
            <person name="Hosoyama A."/>
            <person name="Harada K."/>
            <person name="Horikawa H."/>
            <person name="Kato Y."/>
            <person name="Harada T."/>
            <person name="Sasaki K."/>
            <person name="Sekiguchi M."/>
            <person name="Hodoyama M."/>
            <person name="Nishiko R."/>
            <person name="Narita H."/>
            <person name="Hanamaki A."/>
            <person name="Hata C."/>
            <person name="Konno Y."/>
            <person name="Niimura Y."/>
            <person name="Yamazaki S."/>
            <person name="Fujita N."/>
        </authorList>
    </citation>
    <scope>NUCLEOTIDE SEQUENCE [LARGE SCALE GENOMIC DNA]</scope>
    <source>
        <strain evidence="7">ATCC 51415 / DSM 6626 / JCM 7361 / LMG 17667 / NBRC 15112 / Ep01</strain>
    </source>
</reference>
<dbReference type="Gene3D" id="3.40.50.300">
    <property type="entry name" value="P-loop containing nucleotide triphosphate hydrolases"/>
    <property type="match status" value="3"/>
</dbReference>
<evidence type="ECO:0000313" key="7">
    <source>
        <dbReference type="Proteomes" id="UP000006294"/>
    </source>
</evidence>
<dbReference type="Pfam" id="PF00005">
    <property type="entry name" value="ABC_tran"/>
    <property type="match status" value="2"/>
</dbReference>
<sequence>MVITELNQIKQYINGDLLFEVEQLIIEKKARIGLVGKNGSGKSTLLNLIAGKQEINQGHIKRYGSVELLPQLKVTDTTESGGEVTQRYINQALAKETDLLLADEPTTNLDQDNIQHLLNQLHHWNGAIVIVSHDRYVLDQLCEQIWEIEQQKIHVYHGNYSDYRNQKQLKIVKQEEEYEQYLQKKRQLERAVAKKEQKAQRATKKPKQLSSSEAKITGAKPYFAKKQKKLHQSKKAIETRLEKLERVEKVYQEAPIKMEHPEAEKLYGRTILRIESLPAEIGKRTLWKPTSFQINGNDKVAVIGNNGVGKSTLIKKIINRVDGVQLSSAVKIGYFDQKLKQLKLNQSIIEYVRESSIQSETIIRTCLARLNFNQHDVNKPIRALSGGERVKVALAKLIVSDANMLILDEPTNFLDIEAIEALESLLISYPSTVLFVSHDQRLIERLATKIIVIEEQRLELFPGTYESYLNPVDDVDDLKQKLMIIETRISEVLSKLSLEPSDELEQEFQLLLKKKQELTNQ</sequence>
<dbReference type="PANTHER" id="PTHR19211">
    <property type="entry name" value="ATP-BINDING TRANSPORT PROTEIN-RELATED"/>
    <property type="match status" value="1"/>
</dbReference>
<feature type="region of interest" description="Disordered" evidence="4">
    <location>
        <begin position="193"/>
        <end position="213"/>
    </location>
</feature>
<evidence type="ECO:0000256" key="2">
    <source>
        <dbReference type="ARBA" id="ARBA00022741"/>
    </source>
</evidence>
<dbReference type="eggNOG" id="COG0488">
    <property type="taxonomic scope" value="Bacteria"/>
</dbReference>
<dbReference type="GO" id="GO:0005524">
    <property type="term" value="F:ATP binding"/>
    <property type="evidence" value="ECO:0007669"/>
    <property type="project" value="UniProtKB-KW"/>
</dbReference>
<dbReference type="Proteomes" id="UP000006294">
    <property type="component" value="Chromosome"/>
</dbReference>
<dbReference type="CDD" id="cd03221">
    <property type="entry name" value="ABCF_EF-3"/>
    <property type="match status" value="2"/>
</dbReference>
<dbReference type="NCBIfam" id="NF000355">
    <property type="entry name" value="ribo_prot_ABC_F"/>
    <property type="match status" value="1"/>
</dbReference>
<dbReference type="InterPro" id="IPR027417">
    <property type="entry name" value="P-loop_NTPase"/>
</dbReference>
<keyword evidence="2" id="KW-0547">Nucleotide-binding</keyword>
<dbReference type="SMART" id="SM00382">
    <property type="entry name" value="AAA"/>
    <property type="match status" value="2"/>
</dbReference>
<dbReference type="RefSeq" id="WP_015009358.1">
    <property type="nucleotide sequence ID" value="NC_018704.1"/>
</dbReference>
<dbReference type="InterPro" id="IPR050611">
    <property type="entry name" value="ABCF"/>
</dbReference>
<evidence type="ECO:0000256" key="4">
    <source>
        <dbReference type="SAM" id="MobiDB-lite"/>
    </source>
</evidence>
<dbReference type="STRING" id="698758.AXY_06210"/>
<dbReference type="PANTHER" id="PTHR19211:SF100">
    <property type="entry name" value="RIBOSOME PROTECTION PROTEIN VMLR"/>
    <property type="match status" value="1"/>
</dbReference>
<dbReference type="PROSITE" id="PS00211">
    <property type="entry name" value="ABC_TRANSPORTER_1"/>
    <property type="match status" value="1"/>
</dbReference>
<evidence type="ECO:0000256" key="3">
    <source>
        <dbReference type="ARBA" id="ARBA00022840"/>
    </source>
</evidence>
<keyword evidence="1" id="KW-0677">Repeat</keyword>
<protein>
    <submittedName>
        <fullName evidence="6">Putative ABC transporter ATP-binding protein</fullName>
    </submittedName>
</protein>
<organism evidence="6 7">
    <name type="scientific">Amphibacillus xylanus (strain ATCC 51415 / DSM 6626 / JCM 7361 / LMG 17667 / NBRC 15112 / Ep01)</name>
    <dbReference type="NCBI Taxonomy" id="698758"/>
    <lineage>
        <taxon>Bacteria</taxon>
        <taxon>Bacillati</taxon>
        <taxon>Bacillota</taxon>
        <taxon>Bacilli</taxon>
        <taxon>Bacillales</taxon>
        <taxon>Bacillaceae</taxon>
        <taxon>Amphibacillus</taxon>
    </lineage>
</organism>
<gene>
    <name evidence="6" type="ordered locus">AXY_06210</name>
</gene>
<evidence type="ECO:0000313" key="6">
    <source>
        <dbReference type="EMBL" id="BAM46753.1"/>
    </source>
</evidence>
<accession>K0J6M1</accession>
<dbReference type="GO" id="GO:0016887">
    <property type="term" value="F:ATP hydrolysis activity"/>
    <property type="evidence" value="ECO:0007669"/>
    <property type="project" value="InterPro"/>
</dbReference>
<dbReference type="EMBL" id="AP012050">
    <property type="protein sequence ID" value="BAM46753.1"/>
    <property type="molecule type" value="Genomic_DNA"/>
</dbReference>
<dbReference type="InterPro" id="IPR017871">
    <property type="entry name" value="ABC_transporter-like_CS"/>
</dbReference>
<dbReference type="PATRIC" id="fig|698758.3.peg.623"/>
<dbReference type="SUPFAM" id="SSF52540">
    <property type="entry name" value="P-loop containing nucleoside triphosphate hydrolases"/>
    <property type="match status" value="2"/>
</dbReference>
<evidence type="ECO:0000259" key="5">
    <source>
        <dbReference type="PROSITE" id="PS50893"/>
    </source>
</evidence>
<dbReference type="OrthoDB" id="9760950at2"/>
<evidence type="ECO:0000256" key="1">
    <source>
        <dbReference type="ARBA" id="ARBA00022737"/>
    </source>
</evidence>
<keyword evidence="3 6" id="KW-0067">ATP-binding</keyword>
<dbReference type="KEGG" id="axl:AXY_06210"/>
<proteinExistence type="predicted"/>
<dbReference type="AlphaFoldDB" id="K0J6M1"/>
<keyword evidence="7" id="KW-1185">Reference proteome</keyword>
<name>K0J6M1_AMPXN</name>
<dbReference type="InterPro" id="IPR003439">
    <property type="entry name" value="ABC_transporter-like_ATP-bd"/>
</dbReference>
<dbReference type="HOGENOM" id="CLU_000604_36_0_9"/>
<dbReference type="InterPro" id="IPR003593">
    <property type="entry name" value="AAA+_ATPase"/>
</dbReference>